<dbReference type="InterPro" id="IPR036047">
    <property type="entry name" value="F-box-like_dom_sf"/>
</dbReference>
<protein>
    <recommendedName>
        <fullName evidence="1">F-box domain-containing protein</fullName>
    </recommendedName>
</protein>
<proteinExistence type="predicted"/>
<comment type="caution">
    <text evidence="2">The sequence shown here is derived from an EMBL/GenBank/DDBJ whole genome shotgun (WGS) entry which is preliminary data.</text>
</comment>
<reference evidence="2" key="1">
    <citation type="submission" date="2022-10" db="EMBL/GenBank/DDBJ databases">
        <title>Culturing micro-colonial fungi from biological soil crusts in the Mojave desert and describing Neophaeococcomyces mojavensis, and introducing the new genera and species Taxawa tesnikishii.</title>
        <authorList>
            <person name="Kurbessoian T."/>
            <person name="Stajich J.E."/>
        </authorList>
    </citation>
    <scope>NUCLEOTIDE SEQUENCE</scope>
    <source>
        <strain evidence="2">TK_41</strain>
    </source>
</reference>
<gene>
    <name evidence="2" type="ORF">H2200_002594</name>
</gene>
<feature type="domain" description="F-box" evidence="1">
    <location>
        <begin position="18"/>
        <end position="61"/>
    </location>
</feature>
<dbReference type="Proteomes" id="UP001172673">
    <property type="component" value="Unassembled WGS sequence"/>
</dbReference>
<dbReference type="EMBL" id="JAPDRK010000003">
    <property type="protein sequence ID" value="KAJ9614458.1"/>
    <property type="molecule type" value="Genomic_DNA"/>
</dbReference>
<name>A0AA38XJE2_9EURO</name>
<dbReference type="SUPFAM" id="SSF52047">
    <property type="entry name" value="RNI-like"/>
    <property type="match status" value="1"/>
</dbReference>
<evidence type="ECO:0000313" key="3">
    <source>
        <dbReference type="Proteomes" id="UP001172673"/>
    </source>
</evidence>
<dbReference type="Pfam" id="PF12937">
    <property type="entry name" value="F-box-like"/>
    <property type="match status" value="1"/>
</dbReference>
<dbReference type="InterPro" id="IPR032675">
    <property type="entry name" value="LRR_dom_sf"/>
</dbReference>
<accession>A0AA38XJE2</accession>
<dbReference type="CDD" id="cd09917">
    <property type="entry name" value="F-box_SF"/>
    <property type="match status" value="1"/>
</dbReference>
<organism evidence="2 3">
    <name type="scientific">Cladophialophora chaetospira</name>
    <dbReference type="NCBI Taxonomy" id="386627"/>
    <lineage>
        <taxon>Eukaryota</taxon>
        <taxon>Fungi</taxon>
        <taxon>Dikarya</taxon>
        <taxon>Ascomycota</taxon>
        <taxon>Pezizomycotina</taxon>
        <taxon>Eurotiomycetes</taxon>
        <taxon>Chaetothyriomycetidae</taxon>
        <taxon>Chaetothyriales</taxon>
        <taxon>Herpotrichiellaceae</taxon>
        <taxon>Cladophialophora</taxon>
    </lineage>
</organism>
<evidence type="ECO:0000313" key="2">
    <source>
        <dbReference type="EMBL" id="KAJ9614458.1"/>
    </source>
</evidence>
<dbReference type="SUPFAM" id="SSF81383">
    <property type="entry name" value="F-box domain"/>
    <property type="match status" value="1"/>
</dbReference>
<dbReference type="InterPro" id="IPR001810">
    <property type="entry name" value="F-box_dom"/>
</dbReference>
<dbReference type="Gene3D" id="3.80.10.10">
    <property type="entry name" value="Ribonuclease Inhibitor"/>
    <property type="match status" value="1"/>
</dbReference>
<evidence type="ECO:0000259" key="1">
    <source>
        <dbReference type="Pfam" id="PF12937"/>
    </source>
</evidence>
<dbReference type="AlphaFoldDB" id="A0AA38XJE2"/>
<sequence length="467" mass="53312">MSTLADAMAMRPPARALLDLPDEILTSIVSQMFEDSSWRGRDILNFRLVCRRLYELTESTFHQHVSICTPAGYTSLLRSFALRQQRKNYVQHFKIILYWDGQNKACPLTTDLLIDFANMKTLDIRLEISQALGTQGWLDQLQHQLDTNPFSRLREASLGSSYNSHVDRMCTLHIEALLQAPVLTKLSLFHLDLRNVCVENLPDHKTCLKELYLASCQVTDSSLSSILTAPAALESFKIRAENPYNNTPLDRLPVARELQVLRQSIALLAAKQRYLTKLTIYLRTRYVWSSQDGQSEALSIGLSNLPPLKELSICAGHFGPWFPMSPFFDLPVCEVLKLHTERTSSLENIALSHLELRGQTNLTEVSPRHLEIIALDWPKPVTNAKQQDLDEELRRGIDLFMTHLRLEQLTYHQNGGDYPKLMLAKRGESSANGEYIFQEKAYEEDECYGQKKTLISHTSEVRQLLPV</sequence>
<keyword evidence="3" id="KW-1185">Reference proteome</keyword>